<evidence type="ECO:0000313" key="1">
    <source>
        <dbReference type="EMBL" id="MBC9933645.1"/>
    </source>
</evidence>
<comment type="caution">
    <text evidence="1">The sequence shown here is derived from an EMBL/GenBank/DDBJ whole genome shotgun (WGS) entry which is preliminary data.</text>
</comment>
<accession>A0ABR7TUD6</accession>
<proteinExistence type="predicted"/>
<keyword evidence="2" id="KW-1185">Reference proteome</keyword>
<sequence>MGHEKAPIEQYNSYCLWRAGDSKATKVLEKDGKGGGLRERIAGLYLRKLSTAGVYS</sequence>
<reference evidence="1 2" key="1">
    <citation type="submission" date="2020-09" db="EMBL/GenBank/DDBJ databases">
        <title>Genome sequences of type strains of Chitinophaga qingshengii and Chitinophaga varians.</title>
        <authorList>
            <person name="Kittiwongwattana C."/>
        </authorList>
    </citation>
    <scope>NUCLEOTIDE SEQUENCE [LARGE SCALE GENOMIC DNA]</scope>
    <source>
        <strain evidence="1 2">JCM 30026</strain>
    </source>
</reference>
<organism evidence="1 2">
    <name type="scientific">Chitinophaga qingshengii</name>
    <dbReference type="NCBI Taxonomy" id="1569794"/>
    <lineage>
        <taxon>Bacteria</taxon>
        <taxon>Pseudomonadati</taxon>
        <taxon>Bacteroidota</taxon>
        <taxon>Chitinophagia</taxon>
        <taxon>Chitinophagales</taxon>
        <taxon>Chitinophagaceae</taxon>
        <taxon>Chitinophaga</taxon>
    </lineage>
</organism>
<dbReference type="Proteomes" id="UP000659124">
    <property type="component" value="Unassembled WGS sequence"/>
</dbReference>
<gene>
    <name evidence="1" type="ORF">ICL07_24865</name>
</gene>
<name>A0ABR7TUD6_9BACT</name>
<evidence type="ECO:0000313" key="2">
    <source>
        <dbReference type="Proteomes" id="UP000659124"/>
    </source>
</evidence>
<dbReference type="EMBL" id="JACVFC010000004">
    <property type="protein sequence ID" value="MBC9933645.1"/>
    <property type="molecule type" value="Genomic_DNA"/>
</dbReference>
<protein>
    <submittedName>
        <fullName evidence="1">Uncharacterized protein</fullName>
    </submittedName>
</protein>
<dbReference type="RefSeq" id="WP_188090776.1">
    <property type="nucleotide sequence ID" value="NZ_JACVFC010000004.1"/>
</dbReference>